<evidence type="ECO:0000313" key="3">
    <source>
        <dbReference type="Proteomes" id="UP001310594"/>
    </source>
</evidence>
<gene>
    <name evidence="2" type="ORF">LTR97_004585</name>
</gene>
<feature type="compositionally biased region" description="Gly residues" evidence="1">
    <location>
        <begin position="165"/>
        <end position="177"/>
    </location>
</feature>
<organism evidence="2 3">
    <name type="scientific">Elasticomyces elasticus</name>
    <dbReference type="NCBI Taxonomy" id="574655"/>
    <lineage>
        <taxon>Eukaryota</taxon>
        <taxon>Fungi</taxon>
        <taxon>Dikarya</taxon>
        <taxon>Ascomycota</taxon>
        <taxon>Pezizomycotina</taxon>
        <taxon>Dothideomycetes</taxon>
        <taxon>Dothideomycetidae</taxon>
        <taxon>Mycosphaerellales</taxon>
        <taxon>Teratosphaeriaceae</taxon>
        <taxon>Elasticomyces</taxon>
    </lineage>
</organism>
<evidence type="ECO:0000313" key="2">
    <source>
        <dbReference type="EMBL" id="KAK5701767.1"/>
    </source>
</evidence>
<proteinExistence type="predicted"/>
<accession>A0AAN7WC45</accession>
<dbReference type="EMBL" id="JAVRQU010000006">
    <property type="protein sequence ID" value="KAK5701767.1"/>
    <property type="molecule type" value="Genomic_DNA"/>
</dbReference>
<feature type="region of interest" description="Disordered" evidence="1">
    <location>
        <begin position="214"/>
        <end position="249"/>
    </location>
</feature>
<name>A0AAN7WC45_9PEZI</name>
<evidence type="ECO:0000256" key="1">
    <source>
        <dbReference type="SAM" id="MobiDB-lite"/>
    </source>
</evidence>
<dbReference type="AlphaFoldDB" id="A0AAN7WC45"/>
<sequence>MDYVKLTNAKRWPGTIELQPKKPPFRARPKPLPALPRSNSTLDLLTLAPFDTNNIHILRARLRHIEADFEQTCEQIDALSNHSFALSSEMIRLGERIDVLAREVEEGDSSADELPEDGVGLSGSGDAMARLQSMSDLRLSSRRRSRSSEIHSPSPKRTNDLSAHRGGGGVMCVGVGGSRAPHRGRSVDLVRTQGWRDLSALGGRSGLLRVTNADVAANEDADDGEDKAGTDSESDSDAGLVMKPTRKWV</sequence>
<protein>
    <submittedName>
        <fullName evidence="2">Uncharacterized protein</fullName>
    </submittedName>
</protein>
<reference evidence="2" key="1">
    <citation type="submission" date="2023-08" db="EMBL/GenBank/DDBJ databases">
        <title>Black Yeasts Isolated from many extreme environments.</title>
        <authorList>
            <person name="Coleine C."/>
            <person name="Stajich J.E."/>
            <person name="Selbmann L."/>
        </authorList>
    </citation>
    <scope>NUCLEOTIDE SEQUENCE</scope>
    <source>
        <strain evidence="2">CCFEE 5810</strain>
    </source>
</reference>
<comment type="caution">
    <text evidence="2">The sequence shown here is derived from an EMBL/GenBank/DDBJ whole genome shotgun (WGS) entry which is preliminary data.</text>
</comment>
<feature type="compositionally biased region" description="Acidic residues" evidence="1">
    <location>
        <begin position="106"/>
        <end position="116"/>
    </location>
</feature>
<feature type="region of interest" description="Disordered" evidence="1">
    <location>
        <begin position="106"/>
        <end position="185"/>
    </location>
</feature>
<dbReference type="Proteomes" id="UP001310594">
    <property type="component" value="Unassembled WGS sequence"/>
</dbReference>